<dbReference type="PROSITE" id="PS50851">
    <property type="entry name" value="CHEW"/>
    <property type="match status" value="1"/>
</dbReference>
<evidence type="ECO:0000313" key="3">
    <source>
        <dbReference type="Proteomes" id="UP000179243"/>
    </source>
</evidence>
<comment type="caution">
    <text evidence="2">The sequence shown here is derived from an EMBL/GenBank/DDBJ whole genome shotgun (WGS) entry which is preliminary data.</text>
</comment>
<feature type="domain" description="CheW-like" evidence="1">
    <location>
        <begin position="2"/>
        <end position="157"/>
    </location>
</feature>
<dbReference type="GO" id="GO:0005829">
    <property type="term" value="C:cytosol"/>
    <property type="evidence" value="ECO:0007669"/>
    <property type="project" value="TreeGrafter"/>
</dbReference>
<dbReference type="Proteomes" id="UP000179243">
    <property type="component" value="Unassembled WGS sequence"/>
</dbReference>
<evidence type="ECO:0000313" key="2">
    <source>
        <dbReference type="EMBL" id="OGK01312.1"/>
    </source>
</evidence>
<evidence type="ECO:0000259" key="1">
    <source>
        <dbReference type="PROSITE" id="PS50851"/>
    </source>
</evidence>
<dbReference type="GO" id="GO:0006935">
    <property type="term" value="P:chemotaxis"/>
    <property type="evidence" value="ECO:0007669"/>
    <property type="project" value="InterPro"/>
</dbReference>
<dbReference type="PANTHER" id="PTHR22617:SF23">
    <property type="entry name" value="CHEMOTAXIS PROTEIN CHEW"/>
    <property type="match status" value="1"/>
</dbReference>
<dbReference type="Gene3D" id="2.40.50.180">
    <property type="entry name" value="CheA-289, Domain 4"/>
    <property type="match status" value="1"/>
</dbReference>
<dbReference type="InterPro" id="IPR039315">
    <property type="entry name" value="CheW"/>
</dbReference>
<dbReference type="Gene3D" id="2.30.30.40">
    <property type="entry name" value="SH3 Domains"/>
    <property type="match status" value="1"/>
</dbReference>
<sequence>METQFATFYLGKDLFGVNILLVREINRNFSVTPVEHAPAYVAGLMNLRGQIVTALDLCVMLGMHKQAAARAARVIILKTAQELAQKHADPALVKAAPADFTGLIVGEMGDMVVADSGAIERPPANIGGIQEKYLIGVVKLEDRLVGILDIGTILTSA</sequence>
<dbReference type="PANTHER" id="PTHR22617">
    <property type="entry name" value="CHEMOTAXIS SENSOR HISTIDINE KINASE-RELATED"/>
    <property type="match status" value="1"/>
</dbReference>
<proteinExistence type="predicted"/>
<organism evidence="2 3">
    <name type="scientific">Candidatus Raymondbacteria bacterium RIFOXYD12_FULL_49_13</name>
    <dbReference type="NCBI Taxonomy" id="1817890"/>
    <lineage>
        <taxon>Bacteria</taxon>
        <taxon>Raymondiibacteriota</taxon>
    </lineage>
</organism>
<dbReference type="AlphaFoldDB" id="A0A1F7F424"/>
<dbReference type="EMBL" id="MFYX01000127">
    <property type="protein sequence ID" value="OGK01312.1"/>
    <property type="molecule type" value="Genomic_DNA"/>
</dbReference>
<reference evidence="2 3" key="1">
    <citation type="journal article" date="2016" name="Nat. Commun.">
        <title>Thousands of microbial genomes shed light on interconnected biogeochemical processes in an aquifer system.</title>
        <authorList>
            <person name="Anantharaman K."/>
            <person name="Brown C.T."/>
            <person name="Hug L.A."/>
            <person name="Sharon I."/>
            <person name="Castelle C.J."/>
            <person name="Probst A.J."/>
            <person name="Thomas B.C."/>
            <person name="Singh A."/>
            <person name="Wilkins M.J."/>
            <person name="Karaoz U."/>
            <person name="Brodie E.L."/>
            <person name="Williams K.H."/>
            <person name="Hubbard S.S."/>
            <person name="Banfield J.F."/>
        </authorList>
    </citation>
    <scope>NUCLEOTIDE SEQUENCE [LARGE SCALE GENOMIC DNA]</scope>
</reference>
<dbReference type="InterPro" id="IPR002545">
    <property type="entry name" value="CheW-lke_dom"/>
</dbReference>
<dbReference type="InterPro" id="IPR036061">
    <property type="entry name" value="CheW-like_dom_sf"/>
</dbReference>
<dbReference type="Pfam" id="PF01584">
    <property type="entry name" value="CheW"/>
    <property type="match status" value="1"/>
</dbReference>
<gene>
    <name evidence="2" type="ORF">A2519_12985</name>
</gene>
<name>A0A1F7F424_UNCRA</name>
<accession>A0A1F7F424</accession>
<protein>
    <recommendedName>
        <fullName evidence="1">CheW-like domain-containing protein</fullName>
    </recommendedName>
</protein>
<dbReference type="SUPFAM" id="SSF50341">
    <property type="entry name" value="CheW-like"/>
    <property type="match status" value="1"/>
</dbReference>
<dbReference type="GO" id="GO:0007165">
    <property type="term" value="P:signal transduction"/>
    <property type="evidence" value="ECO:0007669"/>
    <property type="project" value="InterPro"/>
</dbReference>
<dbReference type="SMART" id="SM00260">
    <property type="entry name" value="CheW"/>
    <property type="match status" value="1"/>
</dbReference>